<dbReference type="AlphaFoldDB" id="A0AAP2GS39"/>
<accession>A0AAP2GS39</accession>
<reference evidence="3 4" key="1">
    <citation type="submission" date="2021-05" db="EMBL/GenBank/DDBJ databases">
        <title>A Polyphasic approach of four new species of the genus Ohtaekwangia: Ohtaekwangia histidinii sp. nov., Ohtaekwangia cretensis sp. nov., Ohtaekwangia indiensis sp. nov., Ohtaekwangia reichenbachii sp. nov. from diverse environment.</title>
        <authorList>
            <person name="Octaviana S."/>
        </authorList>
    </citation>
    <scope>NUCLEOTIDE SEQUENCE [LARGE SCALE GENOMIC DNA]</scope>
    <source>
        <strain evidence="3 4">PWU4</strain>
    </source>
</reference>
<dbReference type="EMBL" id="JAHESF010000038">
    <property type="protein sequence ID" value="MBT1700282.1"/>
    <property type="molecule type" value="Genomic_DNA"/>
</dbReference>
<dbReference type="CDD" id="cd00093">
    <property type="entry name" value="HTH_XRE"/>
    <property type="match status" value="1"/>
</dbReference>
<sequence>MKGLEARFGELLKELRNKKGLTQEELATDCGLDRTYISMLERGLRQPTLTTLFKIAEVLNVSPSSIVKQLE</sequence>
<dbReference type="Gene3D" id="1.10.260.40">
    <property type="entry name" value="lambda repressor-like DNA-binding domains"/>
    <property type="match status" value="1"/>
</dbReference>
<organism evidence="3 4">
    <name type="scientific">Chryseosolibacter histidini</name>
    <dbReference type="NCBI Taxonomy" id="2782349"/>
    <lineage>
        <taxon>Bacteria</taxon>
        <taxon>Pseudomonadati</taxon>
        <taxon>Bacteroidota</taxon>
        <taxon>Cytophagia</taxon>
        <taxon>Cytophagales</taxon>
        <taxon>Chryseotaleaceae</taxon>
        <taxon>Chryseosolibacter</taxon>
    </lineage>
</organism>
<evidence type="ECO:0000256" key="1">
    <source>
        <dbReference type="ARBA" id="ARBA00023125"/>
    </source>
</evidence>
<protein>
    <submittedName>
        <fullName evidence="3">Helix-turn-helix domain-containing protein</fullName>
    </submittedName>
</protein>
<dbReference type="SUPFAM" id="SSF47413">
    <property type="entry name" value="lambda repressor-like DNA-binding domains"/>
    <property type="match status" value="1"/>
</dbReference>
<comment type="caution">
    <text evidence="3">The sequence shown here is derived from an EMBL/GenBank/DDBJ whole genome shotgun (WGS) entry which is preliminary data.</text>
</comment>
<dbReference type="PANTHER" id="PTHR46797:SF1">
    <property type="entry name" value="METHYLPHOSPHONATE SYNTHASE"/>
    <property type="match status" value="1"/>
</dbReference>
<dbReference type="InterPro" id="IPR050807">
    <property type="entry name" value="TransReg_Diox_bact_type"/>
</dbReference>
<evidence type="ECO:0000313" key="3">
    <source>
        <dbReference type="EMBL" id="MBT1700282.1"/>
    </source>
</evidence>
<dbReference type="GO" id="GO:0005829">
    <property type="term" value="C:cytosol"/>
    <property type="evidence" value="ECO:0007669"/>
    <property type="project" value="TreeGrafter"/>
</dbReference>
<dbReference type="Pfam" id="PF01381">
    <property type="entry name" value="HTH_3"/>
    <property type="match status" value="1"/>
</dbReference>
<dbReference type="InterPro" id="IPR001387">
    <property type="entry name" value="Cro/C1-type_HTH"/>
</dbReference>
<evidence type="ECO:0000259" key="2">
    <source>
        <dbReference type="PROSITE" id="PS50943"/>
    </source>
</evidence>
<dbReference type="InterPro" id="IPR010982">
    <property type="entry name" value="Lambda_DNA-bd_dom_sf"/>
</dbReference>
<dbReference type="PANTHER" id="PTHR46797">
    <property type="entry name" value="HTH-TYPE TRANSCRIPTIONAL REGULATOR"/>
    <property type="match status" value="1"/>
</dbReference>
<dbReference type="GO" id="GO:0003700">
    <property type="term" value="F:DNA-binding transcription factor activity"/>
    <property type="evidence" value="ECO:0007669"/>
    <property type="project" value="TreeGrafter"/>
</dbReference>
<feature type="domain" description="HTH cro/C1-type" evidence="2">
    <location>
        <begin position="12"/>
        <end position="66"/>
    </location>
</feature>
<gene>
    <name evidence="3" type="ORF">KK083_25570</name>
</gene>
<dbReference type="PROSITE" id="PS50943">
    <property type="entry name" value="HTH_CROC1"/>
    <property type="match status" value="1"/>
</dbReference>
<dbReference type="SMART" id="SM00530">
    <property type="entry name" value="HTH_XRE"/>
    <property type="match status" value="1"/>
</dbReference>
<dbReference type="RefSeq" id="WP_254168783.1">
    <property type="nucleotide sequence ID" value="NZ_JAHESF010000038.1"/>
</dbReference>
<name>A0AAP2GS39_9BACT</name>
<dbReference type="Proteomes" id="UP001319200">
    <property type="component" value="Unassembled WGS sequence"/>
</dbReference>
<keyword evidence="1" id="KW-0238">DNA-binding</keyword>
<evidence type="ECO:0000313" key="4">
    <source>
        <dbReference type="Proteomes" id="UP001319200"/>
    </source>
</evidence>
<keyword evidence="4" id="KW-1185">Reference proteome</keyword>
<dbReference type="GO" id="GO:0003677">
    <property type="term" value="F:DNA binding"/>
    <property type="evidence" value="ECO:0007669"/>
    <property type="project" value="UniProtKB-KW"/>
</dbReference>
<proteinExistence type="predicted"/>